<dbReference type="EMBL" id="VBRA02000004">
    <property type="protein sequence ID" value="MBP3059244.1"/>
    <property type="molecule type" value="Genomic_DNA"/>
</dbReference>
<dbReference type="EC" id="2.3.1.222" evidence="3"/>
<evidence type="ECO:0000256" key="11">
    <source>
        <dbReference type="ARBA" id="ARBA00033077"/>
    </source>
</evidence>
<evidence type="ECO:0000256" key="12">
    <source>
        <dbReference type="ARBA" id="ARBA00047589"/>
    </source>
</evidence>
<protein>
    <recommendedName>
        <fullName evidence="4">Phosphate propanoyltransferase</fullName>
        <ecNumber evidence="3">2.3.1.222</ecNumber>
    </recommendedName>
    <alternativeName>
        <fullName evidence="10">Phosphate acyltransferase PduL</fullName>
    </alternativeName>
    <alternativeName>
        <fullName evidence="9">Phosphotransacylase PduL</fullName>
    </alternativeName>
    <alternativeName>
        <fullName evidence="11">Propanediol utilization protein PduL</fullName>
    </alternativeName>
</protein>
<keyword evidence="14" id="KW-1185">Reference proteome</keyword>
<evidence type="ECO:0000256" key="1">
    <source>
        <dbReference type="ARBA" id="ARBA00001947"/>
    </source>
</evidence>
<evidence type="ECO:0000256" key="2">
    <source>
        <dbReference type="ARBA" id="ARBA00007342"/>
    </source>
</evidence>
<keyword evidence="6" id="KW-0479">Metal-binding</keyword>
<sequence length="128" mass="14175">MKKMIPVGISGRHLHVTQKTLDILFGCENYKLTVFKELKQKGQFAAEEKIDVMSKSGSIIKGVRLMIPVRNVDQLELSKSDCLRHKFNAPVRSSGDIKNSDGAILIGPKGQLEINEGVIISDRARNDA</sequence>
<dbReference type="PANTHER" id="PTHR39453">
    <property type="entry name" value="PHOSPHATE PROPANOYLTRANSFERASE"/>
    <property type="match status" value="1"/>
</dbReference>
<comment type="similarity">
    <text evidence="2">Belongs to the PduL family.</text>
</comment>
<evidence type="ECO:0000256" key="8">
    <source>
        <dbReference type="ARBA" id="ARBA00023315"/>
    </source>
</evidence>
<accession>A0ABS5BI36</accession>
<evidence type="ECO:0000313" key="13">
    <source>
        <dbReference type="EMBL" id="MBP3059244.1"/>
    </source>
</evidence>
<evidence type="ECO:0000256" key="7">
    <source>
        <dbReference type="ARBA" id="ARBA00022833"/>
    </source>
</evidence>
<keyword evidence="7" id="KW-0862">Zinc</keyword>
<comment type="caution">
    <text evidence="13">The sequence shown here is derived from an EMBL/GenBank/DDBJ whole genome shotgun (WGS) entry which is preliminary data.</text>
</comment>
<keyword evidence="5" id="KW-0808">Transferase</keyword>
<evidence type="ECO:0000256" key="9">
    <source>
        <dbReference type="ARBA" id="ARBA00030044"/>
    </source>
</evidence>
<dbReference type="Proteomes" id="UP001192346">
    <property type="component" value="Unassembled WGS sequence"/>
</dbReference>
<dbReference type="InterPro" id="IPR008300">
    <property type="entry name" value="PTAC"/>
</dbReference>
<dbReference type="PANTHER" id="PTHR39453:SF1">
    <property type="entry name" value="PHOSPHATE PROPANOYLTRANSFERASE"/>
    <property type="match status" value="1"/>
</dbReference>
<evidence type="ECO:0000256" key="4">
    <source>
        <dbReference type="ARBA" id="ARBA00020837"/>
    </source>
</evidence>
<evidence type="ECO:0000256" key="3">
    <source>
        <dbReference type="ARBA" id="ARBA00012206"/>
    </source>
</evidence>
<evidence type="ECO:0000256" key="10">
    <source>
        <dbReference type="ARBA" id="ARBA00030939"/>
    </source>
</evidence>
<evidence type="ECO:0000313" key="14">
    <source>
        <dbReference type="Proteomes" id="UP001192346"/>
    </source>
</evidence>
<name>A0ABS5BI36_9MOLU</name>
<gene>
    <name evidence="13" type="ORF">FEF22_000370</name>
</gene>
<reference evidence="13" key="1">
    <citation type="submission" date="2019-10" db="EMBL/GenBank/DDBJ databases">
        <title>Whole Genome Sequencing and Characterization of Texas Phoenix Palm Decline Phytoplasma Belongs to Lethal Yellowing (16SrIV) Group.</title>
        <authorList>
            <person name="Bao M."/>
        </authorList>
    </citation>
    <scope>NUCLEOTIDE SEQUENCE [LARGE SCALE GENOMIC DNA]</scope>
    <source>
        <strain evidence="13">ACPD</strain>
    </source>
</reference>
<proteinExistence type="inferred from homology"/>
<comment type="catalytic activity">
    <reaction evidence="12">
        <text>propanoyl-CoA + phosphate = propanoyl phosphate + CoA</text>
        <dbReference type="Rhea" id="RHEA:28046"/>
        <dbReference type="ChEBI" id="CHEBI:43474"/>
        <dbReference type="ChEBI" id="CHEBI:57287"/>
        <dbReference type="ChEBI" id="CHEBI:57392"/>
        <dbReference type="ChEBI" id="CHEBI:58933"/>
        <dbReference type="EC" id="2.3.1.222"/>
    </reaction>
</comment>
<evidence type="ECO:0000256" key="6">
    <source>
        <dbReference type="ARBA" id="ARBA00022723"/>
    </source>
</evidence>
<evidence type="ECO:0000256" key="5">
    <source>
        <dbReference type="ARBA" id="ARBA00022679"/>
    </source>
</evidence>
<keyword evidence="8" id="KW-0012">Acyltransferase</keyword>
<comment type="cofactor">
    <cofactor evidence="1">
        <name>Zn(2+)</name>
        <dbReference type="ChEBI" id="CHEBI:29105"/>
    </cofactor>
</comment>
<dbReference type="Pfam" id="PF06130">
    <property type="entry name" value="PTAC"/>
    <property type="match status" value="1"/>
</dbReference>
<organism evidence="13 14">
    <name type="scientific">Texas Phoenix palm phytoplasma</name>
    <dbReference type="NCBI Taxonomy" id="176709"/>
    <lineage>
        <taxon>Bacteria</taxon>
        <taxon>Bacillati</taxon>
        <taxon>Mycoplasmatota</taxon>
        <taxon>Mollicutes</taxon>
        <taxon>Acholeplasmatales</taxon>
        <taxon>Acholeplasmataceae</taxon>
        <taxon>Candidatus Phytoplasma</taxon>
        <taxon>16SrIV (Coconut lethal yellows group)</taxon>
    </lineage>
</organism>